<name>A0A7T8KHX1_CALRO</name>
<keyword evidence="2" id="KW-1185">Reference proteome</keyword>
<evidence type="ECO:0000313" key="2">
    <source>
        <dbReference type="Proteomes" id="UP000595437"/>
    </source>
</evidence>
<sequence length="49" mass="5434">LNPWTLEYSPFWRQGVVAVLAIGGDSKEEADSGLPLCLRKRFLPVLPPP</sequence>
<dbReference type="Proteomes" id="UP000595437">
    <property type="component" value="Chromosome 1"/>
</dbReference>
<dbReference type="EMBL" id="CP045890">
    <property type="protein sequence ID" value="QQP56247.1"/>
    <property type="molecule type" value="Genomic_DNA"/>
</dbReference>
<reference evidence="2" key="1">
    <citation type="submission" date="2021-01" db="EMBL/GenBank/DDBJ databases">
        <title>Caligus Genome Assembly.</title>
        <authorList>
            <person name="Gallardo-Escarate C."/>
        </authorList>
    </citation>
    <scope>NUCLEOTIDE SEQUENCE [LARGE SCALE GENOMIC DNA]</scope>
</reference>
<accession>A0A7T8KHX1</accession>
<proteinExistence type="predicted"/>
<dbReference type="AlphaFoldDB" id="A0A7T8KHX1"/>
<organism evidence="1 2">
    <name type="scientific">Caligus rogercresseyi</name>
    <name type="common">Sea louse</name>
    <dbReference type="NCBI Taxonomy" id="217165"/>
    <lineage>
        <taxon>Eukaryota</taxon>
        <taxon>Metazoa</taxon>
        <taxon>Ecdysozoa</taxon>
        <taxon>Arthropoda</taxon>
        <taxon>Crustacea</taxon>
        <taxon>Multicrustacea</taxon>
        <taxon>Hexanauplia</taxon>
        <taxon>Copepoda</taxon>
        <taxon>Siphonostomatoida</taxon>
        <taxon>Caligidae</taxon>
        <taxon>Caligus</taxon>
    </lineage>
</organism>
<gene>
    <name evidence="1" type="ORF">FKW44_000846</name>
</gene>
<protein>
    <submittedName>
        <fullName evidence="1">Uncharacterized protein</fullName>
    </submittedName>
</protein>
<feature type="non-terminal residue" evidence="1">
    <location>
        <position position="1"/>
    </location>
</feature>
<evidence type="ECO:0000313" key="1">
    <source>
        <dbReference type="EMBL" id="QQP56247.1"/>
    </source>
</evidence>